<feature type="compositionally biased region" description="Low complexity" evidence="11">
    <location>
        <begin position="2478"/>
        <end position="2496"/>
    </location>
</feature>
<dbReference type="GO" id="GO:0016491">
    <property type="term" value="F:oxidoreductase activity"/>
    <property type="evidence" value="ECO:0007669"/>
    <property type="project" value="UniProtKB-KW"/>
</dbReference>
<keyword evidence="1" id="KW-0596">Phosphopantetheine</keyword>
<keyword evidence="5" id="KW-0808">Transferase</keyword>
<dbReference type="InterPro" id="IPR016036">
    <property type="entry name" value="Malonyl_transacylase_ACP-bd"/>
</dbReference>
<dbReference type="SUPFAM" id="SSF52777">
    <property type="entry name" value="CoA-dependent acyltransferases"/>
    <property type="match status" value="2"/>
</dbReference>
<feature type="domain" description="Ketosynthase family 3 (KS3)" evidence="13">
    <location>
        <begin position="6"/>
        <end position="438"/>
    </location>
</feature>
<evidence type="ECO:0000256" key="9">
    <source>
        <dbReference type="ARBA" id="ARBA00029443"/>
    </source>
</evidence>
<dbReference type="InterPro" id="IPR023213">
    <property type="entry name" value="CAT-like_dom_sf"/>
</dbReference>
<dbReference type="InterPro" id="IPR013968">
    <property type="entry name" value="PKS_KR"/>
</dbReference>
<evidence type="ECO:0000256" key="8">
    <source>
        <dbReference type="ARBA" id="ARBA00023268"/>
    </source>
</evidence>
<keyword evidence="4" id="KW-0489">Methyltransferase</keyword>
<protein>
    <recommendedName>
        <fullName evidence="17">Carrier domain-containing protein</fullName>
    </recommendedName>
</protein>
<dbReference type="SUPFAM" id="SSF52151">
    <property type="entry name" value="FabD/lysophospholipase-like"/>
    <property type="match status" value="1"/>
</dbReference>
<dbReference type="GO" id="GO:0032259">
    <property type="term" value="P:methylation"/>
    <property type="evidence" value="ECO:0007669"/>
    <property type="project" value="UniProtKB-KW"/>
</dbReference>
<dbReference type="InterPro" id="IPR049552">
    <property type="entry name" value="PKS_DH_N"/>
</dbReference>
<keyword evidence="3" id="KW-0436">Ligase</keyword>
<dbReference type="Gene3D" id="3.30.300.30">
    <property type="match status" value="1"/>
</dbReference>
<dbReference type="Gene3D" id="3.40.47.10">
    <property type="match status" value="1"/>
</dbReference>
<dbReference type="Pfam" id="PF07993">
    <property type="entry name" value="NAD_binding_4"/>
    <property type="match status" value="1"/>
</dbReference>
<dbReference type="InterPro" id="IPR032821">
    <property type="entry name" value="PKS_assoc"/>
</dbReference>
<dbReference type="InterPro" id="IPR049551">
    <property type="entry name" value="PKS_DH_C"/>
</dbReference>
<keyword evidence="8" id="KW-0511">Multifunctional enzyme</keyword>
<feature type="region of interest" description="N-terminal hotdog fold" evidence="10">
    <location>
        <begin position="930"/>
        <end position="1065"/>
    </location>
</feature>
<dbReference type="PANTHER" id="PTHR43775:SF20">
    <property type="entry name" value="HYBRID PKS-NRPS SYNTHETASE APDA"/>
    <property type="match status" value="1"/>
</dbReference>
<dbReference type="Pfam" id="PF16197">
    <property type="entry name" value="KAsynt_C_assoc"/>
    <property type="match status" value="1"/>
</dbReference>
<keyword evidence="6" id="KW-0677">Repeat</keyword>
<dbReference type="GO" id="GO:0009403">
    <property type="term" value="P:toxin biosynthetic process"/>
    <property type="evidence" value="ECO:0007669"/>
    <property type="project" value="UniProtKB-ARBA"/>
</dbReference>
<dbReference type="InterPro" id="IPR016035">
    <property type="entry name" value="Acyl_Trfase/lysoPLipase"/>
</dbReference>
<dbReference type="InterPro" id="IPR036291">
    <property type="entry name" value="NAD(P)-bd_dom_sf"/>
</dbReference>
<feature type="region of interest" description="Disordered" evidence="11">
    <location>
        <begin position="2520"/>
        <end position="2554"/>
    </location>
</feature>
<dbReference type="PROSITE" id="PS52019">
    <property type="entry name" value="PKS_MFAS_DH"/>
    <property type="match status" value="1"/>
</dbReference>
<feature type="active site" description="Proton donor; for dehydratase activity" evidence="10">
    <location>
        <position position="1140"/>
    </location>
</feature>
<evidence type="ECO:0000256" key="3">
    <source>
        <dbReference type="ARBA" id="ARBA00022598"/>
    </source>
</evidence>
<dbReference type="Pfam" id="PF00109">
    <property type="entry name" value="ketoacyl-synt"/>
    <property type="match status" value="1"/>
</dbReference>
<dbReference type="InterPro" id="IPR042099">
    <property type="entry name" value="ANL_N_sf"/>
</dbReference>
<feature type="domain" description="PKS/mFAS DH" evidence="14">
    <location>
        <begin position="930"/>
        <end position="1233"/>
    </location>
</feature>
<evidence type="ECO:0000256" key="4">
    <source>
        <dbReference type="ARBA" id="ARBA00022603"/>
    </source>
</evidence>
<dbReference type="PROSITE" id="PS52004">
    <property type="entry name" value="KS3_2"/>
    <property type="match status" value="1"/>
</dbReference>
<keyword evidence="2" id="KW-0597">Phosphoprotein</keyword>
<dbReference type="InterPro" id="IPR029063">
    <property type="entry name" value="SAM-dependent_MTases_sf"/>
</dbReference>
<dbReference type="Pfam" id="PF00501">
    <property type="entry name" value="AMP-binding"/>
    <property type="match status" value="1"/>
</dbReference>
<evidence type="ECO:0000313" key="16">
    <source>
        <dbReference type="Proteomes" id="UP000243081"/>
    </source>
</evidence>
<dbReference type="InterPro" id="IPR020807">
    <property type="entry name" value="PKS_DH"/>
</dbReference>
<dbReference type="GO" id="GO:0031177">
    <property type="term" value="F:phosphopantetheine binding"/>
    <property type="evidence" value="ECO:0007669"/>
    <property type="project" value="InterPro"/>
</dbReference>
<dbReference type="OMA" id="GMMCDDW"/>
<feature type="region of interest" description="Disordered" evidence="11">
    <location>
        <begin position="2478"/>
        <end position="2508"/>
    </location>
</feature>
<dbReference type="Gene3D" id="3.40.50.150">
    <property type="entry name" value="Vaccinia Virus protein VP39"/>
    <property type="match status" value="1"/>
</dbReference>
<dbReference type="Proteomes" id="UP000243081">
    <property type="component" value="Unassembled WGS sequence"/>
</dbReference>
<dbReference type="InterPro" id="IPR020841">
    <property type="entry name" value="PKS_Beta-ketoAc_synthase_dom"/>
</dbReference>
<dbReference type="CDD" id="cd02440">
    <property type="entry name" value="AdoMet_MTases"/>
    <property type="match status" value="1"/>
</dbReference>
<evidence type="ECO:0000256" key="1">
    <source>
        <dbReference type="ARBA" id="ARBA00022450"/>
    </source>
</evidence>
<evidence type="ECO:0000256" key="11">
    <source>
        <dbReference type="SAM" id="MobiDB-lite"/>
    </source>
</evidence>
<sequence>MMMNANEPIAVIGSACRFPGKADTPSKLWDILKSPRDLLRSVPQERYNADAFYHPDPMHHGTTNVRQSYFLDENVGCFDNSFFSIQPGEAEAIDPQQRILMETVYDSLCAAGQRIEDLRGSSTSVYVGLMCDDWSGIIAKDLDVFPQYGATGMARSIMANRISYFFDWHGPSMTIDTACSSSLVAVHQAIQTLRSGGSQVAVAAGANLILTPDMYIAESKLSMLSPTGRSRMWDKDVDGYARGEGIAAVVLKPLSLALRDNDTIECLIRSTGVNQDGRTQGITMPSAAAQADLIRSTYAKAGLDLDDPACRPQFFHAHGTGTAAGDPQEAEAIWRAFYENGSVQDKLYVGSIKTIIGHTEGTAGLASLIGTALALRHGVIPPNMHFNTLNPRLAAFYDHLEVPTNAKPWPEMCSGQPRRASINSFGFGGTNAHAILESYEPCAPSVATGPVFSPLTFSASSEHSLRAFLAEYSAYLASYPVVSLHDLAYSLQLRTSTLAHRVAIAAVSAGDAKAQIDAILRGEIESALDTKHIAKNNTRIFGVFPGQGSQWARMGVRLLEESPFCSKRMDELQTVLGHLPNEQRPSWTLKEMLFAPEESSRIAEAAVSQPLCTALQIVLVDLLHAAGIYFHSVVGHSSGEIGAAYAAGLVSDADAIRVAYFRGLHAKSARSPNGKPGAMMAVGTTFDDVSQLCQLEDFEGRIQIAARNSPSSFTLSGDEDAIAEAIQVFKEEGKFARQLKVDTAYHSSHVIPCAAPYLAAMQQCTPEASQSRGTKWHSSVRQGEIMSSEKLSWQYWVDNMIQPVLFATAVQHAWADGAFDLVLEVGPHPVLKTPCLDSIEETSAYRPPYNGVLARKKDDIREFSKCLGFIWTQLGSDSVDFDTLEKIVSQSDISRRLVPDLPKYSFDHSKTFMSFSRRSGAHSSLTAAPHPLLGKRCFDREGHHSLQWRNVLRPKELSWLHGHQIQGQIVFPATGYISMAVEAVAVLARDAKISLISIDDLQIGRAMAFNNDDASMEMIFDLNVKAQSVDYIEAYFSCSSGSPHDHKTVLALNASGLIRATLGVQAHDTLPKIEFQTYNLSEVTIDRFYTFLRSLGYHYSWPFRGIANIQRKAGYATGIVEDASGSEWEDELLVHPGMLDSALQTTFAAFSCPGDERMWALHVPTNFKSIVINPHYTPLGIGKQKQFDFIAVAHDYSKGKVIAELNLLTQDSGHTAMQIEGMQLTPLTPASPENDAVLFSRFDYKTAVPDGDEIAANHNFKAEDLTTAMDSERISFFYLRRLVETITTQEKAETVWHYRHLLDWAAFVVPQVLNGSNAHVPASAKQDTQTDIDKLLQKHYHRTDVRLLESVGNNLPQCIRDKSHILEHMAKDGMLDDVYEEGFGLNLVNEYIADMAAQIAHRYPRMNILEIGAGTGGSTRMILPRLGSAFSTYTYTDVSSGFFGTAEARFRDYADRIIFKTYDMNNSPASQGFIEGSYDLVIASNVLHATLELEEMMAHVRSFLKPGGFIIILETVNNDCLRVGLPMGTLPGWWLGAETGRRWGPTLTLPQWDSLLHKSGFDGIDTATPLIHKILPGHVFCAQAVDDHVCMLRSPLSHITALPSTKASQLIIVGGETLKVHRLCQKISSLLTSRFDQVLRFNTIADLAATSLTESSTVLSLAELDTPVFSSFRPDIMHGLKALWRNSGNILWVTSGARSDNAFGYMSVGLGRCVRFEYPNINIQALDIDVANQSACTVIAEHLLRLELLDKWSKELEPEELLWTMEPEVYIESTMAIIPRLYPYSDGNTRYNTARRLVKETRNLQKTRLVLAADGGTWHVECASPLHVTPTLPFTTTSRTLSVTNFLLSTIELVQGCRLLLGVGIDVGTGERLVFASHATESPISVPASWCNPCDGDAIAALGMLSAQLFAESIIKHCINRDDTVVIHEAHPQIARALREKMRTLAARPVFTTSTTHDCPSDWIYIPQSLPQRLVRQCLPSDANKFVDLSQNSTTGKILAANLPRSCESINANFLWNTLTYVRPSLVEKNVSSVLAAAFPSINCAGVAKLEQDEFAMIPAQQLAAGNETTAEFAIAECGNTEIEIPIRAIDDGVIFRGDRTYLLAGLTGELGQSLCKWMATRGAKYIALTSRKPRLSSVFREEMQHMGATVNCFAMDITDRESVFNCHTSITETMPPVVGVANGAMVLDDGLFDNMSFESFDRVLKPKVRGSQLLDELFYDTPLDFFIFFSSATAVMGNSGQSNYIAGNMFMNALAAQRKRRGVAASSIDISSVIGVGYVERAQDLSAETFTNMGYRPISEQDVHCLFAEAILLGRPEVPGGCELSTGVTPVYADSQFKGQYLKDVKFSHFVSERSTSGPQTGKTASVSVRTQLASAKTVAEATSVIKESFLARLRRVLDVNADEPINELITLVEQGVDSLMAVEVRTWFLKELDVDIPVLKILGGSSVVDLLDEAISLLSPSVADLSQLKGGIETAVSASPKQSASSSVSPDSAQTPDSSMVSTPKVLGHGIGSSMTPLELSTSTAPLTSDQPSKTPGTAPTVPRAPTIPDESSSIMSFGQSGFWFLNKYLEDVTAFNMAAMLTLSGPISSSRLQAALQIVAQRHEILRTRFYWDEDSHDRVPKQGVRKESKLKLVTKKIASEREAVDELDAVRCVRWDLASGLTMSLSLLTLSQSLHFMILGAHHIVMDGYSFSIFFKQLETAYREAALPPISPLSQYSSFSAQQRRSSDNNEYADDLKYYQQRLPSTFPPIELLPLAKVKARQPLKTYGQYTATAKISAAVTSKIRRLVRQSRATSFHFFLGALQALLFQMLPESENILIGIADANRLDKRYMESIGFFLNVLPLLFERPKATTTVSSMVQSARDAVYSALGHSQLPFDVLLRHFNVPRHNMHTPLFQVLLDYRQVVQGRATWADCALVGEQWRNASTGYDISLEVTENVDTDTLIRLSLQDALYTQESTDLLLRSYVEAVEFMADAATATFSAVPSWSRLDTETALAASQVSSITTEGWLTVSHQIQGSITKFGKRLALKDGNDRAMSYEDMGKRIDSICDALLQTGILPGAIVGVFQQPSCDWICSLLAILKVGAVYLPLDLRNSLPRLQSICRAAKPALLITDDSRGSQAGELDAGNTPILALSSIGSRQSEVIATLAEPDRNAVILFTSGSTGQPKGIILSHRNLLVSTQGSRKTFKHAEEDLFMVLQQSPFSFDMSLDQIFAAVAYGGCLYVVPDEHRGDPMEITKVMLKEGIVCTDATPSEYDMWLRYGFENLQKCIHWTHAFVGGEVMEHSLARKFATLLLPQLHVINGYGPAETTMFSSQGELDYTSDSLRDPLTVGYMFPGYHVCIVDPNGRPVPLGVSGEIVIGGPGVAAGYLDMPAMTNEKFVTDTYFGTAYKVYRSGDRGRLLPGGLLYCDGRMDGNSQVKLRGFRIELAEIEQVLLSCASDALTHAIVTLRGEGENKYLAAHLVFAPLFAVGDRDKTIASLKRTAPLPPYMRPSVFVVLEDIPKTIHRKIDRKTIQTLPIKSHGGVFSTVGLSSAGATLSKLWREVLPVNPGDLEPSSDFFLVGGNSILLVKLKQSIQHEFLAAPTLHTLMGATTLTDMAAAVEQSRPSDEIRWDLETAIPASLSDVTMGQRSHDGANLTVLLTGASGFLGRHLLSHLARYETVARIILLVRDTARIPMTDDQDKVSVVEADITSGQLGLSPDAYAAIVSSVDVVVHCAADRSFWDSYSNLKPTNVESVKSLARLALLAGTPLHFMSSGCVTKYSDEAPPPKDGSDGYVATKWAAERFLTKISTETKLRVYVHRFVGISGENSSGENRVAVLQDLSRIMRRIGSRPSFEGVTGSVDLLPMGEVVTLISETALANIERQDQPKGSMPLEIVHHSARLRVFVEELSHHVEEDGDIRQLQSLPILDWFGEAKMAGFAYFMAAQDLRMMSGGEELVSRR</sequence>
<evidence type="ECO:0000256" key="10">
    <source>
        <dbReference type="PROSITE-ProRule" id="PRU01363"/>
    </source>
</evidence>
<evidence type="ECO:0000256" key="7">
    <source>
        <dbReference type="ARBA" id="ARBA00023002"/>
    </source>
</evidence>
<dbReference type="InterPro" id="IPR016039">
    <property type="entry name" value="Thiolase-like"/>
</dbReference>
<comment type="caution">
    <text evidence="15">The sequence shown here is derived from an EMBL/GenBank/DDBJ whole genome shotgun (WGS) entry which is preliminary data.</text>
</comment>
<dbReference type="Pfam" id="PF00550">
    <property type="entry name" value="PP-binding"/>
    <property type="match status" value="2"/>
</dbReference>
<dbReference type="PANTHER" id="PTHR43775">
    <property type="entry name" value="FATTY ACID SYNTHASE"/>
    <property type="match status" value="1"/>
</dbReference>
<dbReference type="InterPro" id="IPR018201">
    <property type="entry name" value="Ketoacyl_synth_AS"/>
</dbReference>
<dbReference type="Pfam" id="PF00668">
    <property type="entry name" value="Condensation"/>
    <property type="match status" value="1"/>
</dbReference>
<evidence type="ECO:0000256" key="6">
    <source>
        <dbReference type="ARBA" id="ARBA00022737"/>
    </source>
</evidence>
<dbReference type="GO" id="GO:0004315">
    <property type="term" value="F:3-oxoacyl-[acyl-carrier-protein] synthase activity"/>
    <property type="evidence" value="ECO:0007669"/>
    <property type="project" value="InterPro"/>
</dbReference>
<evidence type="ECO:0000313" key="15">
    <source>
        <dbReference type="EMBL" id="OAQ95890.1"/>
    </source>
</evidence>
<feature type="domain" description="Carrier" evidence="12">
    <location>
        <begin position="3539"/>
        <end position="3613"/>
    </location>
</feature>
<dbReference type="GO" id="GO:0006633">
    <property type="term" value="P:fatty acid biosynthetic process"/>
    <property type="evidence" value="ECO:0007669"/>
    <property type="project" value="InterPro"/>
</dbReference>
<evidence type="ECO:0000259" key="13">
    <source>
        <dbReference type="PROSITE" id="PS52004"/>
    </source>
</evidence>
<dbReference type="InterPro" id="IPR013217">
    <property type="entry name" value="Methyltransf_12"/>
</dbReference>
<dbReference type="InterPro" id="IPR049900">
    <property type="entry name" value="PKS_mFAS_DH"/>
</dbReference>
<dbReference type="CDD" id="cd00833">
    <property type="entry name" value="PKS"/>
    <property type="match status" value="1"/>
</dbReference>
<dbReference type="InterPro" id="IPR001242">
    <property type="entry name" value="Condensation_dom"/>
</dbReference>
<feature type="compositionally biased region" description="Polar residues" evidence="11">
    <location>
        <begin position="2520"/>
        <end position="2540"/>
    </location>
</feature>
<organism evidence="15 16">
    <name type="scientific">Cordyceps confragosa</name>
    <name type="common">Lecanicillium lecanii</name>
    <dbReference type="NCBI Taxonomy" id="2714763"/>
    <lineage>
        <taxon>Eukaryota</taxon>
        <taxon>Fungi</taxon>
        <taxon>Dikarya</taxon>
        <taxon>Ascomycota</taxon>
        <taxon>Pezizomycotina</taxon>
        <taxon>Sordariomycetes</taxon>
        <taxon>Hypocreomycetidae</taxon>
        <taxon>Hypocreales</taxon>
        <taxon>Cordycipitaceae</taxon>
        <taxon>Akanthomyces</taxon>
    </lineage>
</organism>
<dbReference type="EMBL" id="LUKN01004527">
    <property type="protein sequence ID" value="OAQ95890.1"/>
    <property type="molecule type" value="Genomic_DNA"/>
</dbReference>
<dbReference type="SUPFAM" id="SSF47336">
    <property type="entry name" value="ACP-like"/>
    <property type="match status" value="2"/>
</dbReference>
<dbReference type="Gene3D" id="3.40.50.12780">
    <property type="entry name" value="N-terminal domain of ligase-like"/>
    <property type="match status" value="1"/>
</dbReference>
<dbReference type="PROSITE" id="PS00606">
    <property type="entry name" value="KS3_1"/>
    <property type="match status" value="1"/>
</dbReference>
<reference evidence="15 16" key="1">
    <citation type="submission" date="2016-03" db="EMBL/GenBank/DDBJ databases">
        <title>Fine-scale spatial genetic structure of a fungal parasite of coffee scale insects.</title>
        <authorList>
            <person name="Jackson D."/>
            <person name="Zemenick K.A."/>
            <person name="Malloure B."/>
            <person name="Quandt C.A."/>
            <person name="James T.Y."/>
        </authorList>
    </citation>
    <scope>NUCLEOTIDE SEQUENCE [LARGE SCALE GENOMIC DNA]</scope>
    <source>
        <strain evidence="15 16">UM487</strain>
    </source>
</reference>
<dbReference type="FunFam" id="3.40.47.10:FF:000019">
    <property type="entry name" value="Polyketide synthase type I"/>
    <property type="match status" value="1"/>
</dbReference>
<evidence type="ECO:0000259" key="12">
    <source>
        <dbReference type="PROSITE" id="PS50075"/>
    </source>
</evidence>
<proteinExistence type="inferred from homology"/>
<dbReference type="SUPFAM" id="SSF55048">
    <property type="entry name" value="Probable ACP-binding domain of malonyl-CoA ACP transacylase"/>
    <property type="match status" value="1"/>
</dbReference>
<feature type="region of interest" description="C-terminal hotdog fold" evidence="10">
    <location>
        <begin position="1080"/>
        <end position="1233"/>
    </location>
</feature>
<dbReference type="InterPro" id="IPR050091">
    <property type="entry name" value="PKS_NRPS_Biosynth_Enz"/>
</dbReference>
<dbReference type="Gene3D" id="1.10.1200.10">
    <property type="entry name" value="ACP-like"/>
    <property type="match status" value="2"/>
</dbReference>
<dbReference type="Gene3D" id="3.10.129.110">
    <property type="entry name" value="Polyketide synthase dehydratase"/>
    <property type="match status" value="1"/>
</dbReference>
<dbReference type="CDD" id="cd05930">
    <property type="entry name" value="A_NRPS"/>
    <property type="match status" value="1"/>
</dbReference>
<dbReference type="InterPro" id="IPR045851">
    <property type="entry name" value="AMP-bd_C_sf"/>
</dbReference>
<dbReference type="SUPFAM" id="SSF51735">
    <property type="entry name" value="NAD(P)-binding Rossmann-fold domains"/>
    <property type="match status" value="2"/>
</dbReference>
<dbReference type="SMART" id="SM00825">
    <property type="entry name" value="PKS_KS"/>
    <property type="match status" value="1"/>
</dbReference>
<dbReference type="InterPro" id="IPR042104">
    <property type="entry name" value="PKS_dehydratase_sf"/>
</dbReference>
<dbReference type="Gene3D" id="3.30.559.30">
    <property type="entry name" value="Nonribosomal peptide synthetase, condensation domain"/>
    <property type="match status" value="1"/>
</dbReference>
<feature type="domain" description="Carrier" evidence="12">
    <location>
        <begin position="2385"/>
        <end position="2460"/>
    </location>
</feature>
<dbReference type="SMART" id="SM00823">
    <property type="entry name" value="PKS_PP"/>
    <property type="match status" value="1"/>
</dbReference>
<dbReference type="SMART" id="SM00822">
    <property type="entry name" value="PKS_KR"/>
    <property type="match status" value="1"/>
</dbReference>
<dbReference type="GO" id="GO:0016874">
    <property type="term" value="F:ligase activity"/>
    <property type="evidence" value="ECO:0007669"/>
    <property type="project" value="UniProtKB-KW"/>
</dbReference>
<dbReference type="InterPro" id="IPR020806">
    <property type="entry name" value="PKS_PP-bd"/>
</dbReference>
<dbReference type="InterPro" id="IPR014030">
    <property type="entry name" value="Ketoacyl_synth_N"/>
</dbReference>
<dbReference type="PROSITE" id="PS50075">
    <property type="entry name" value="CARRIER"/>
    <property type="match status" value="2"/>
</dbReference>
<gene>
    <name evidence="15" type="ORF">LLEC1_01631</name>
</gene>
<evidence type="ECO:0008006" key="17">
    <source>
        <dbReference type="Google" id="ProtNLM"/>
    </source>
</evidence>
<dbReference type="SMART" id="SM00827">
    <property type="entry name" value="PKS_AT"/>
    <property type="match status" value="1"/>
</dbReference>
<dbReference type="OrthoDB" id="329835at2759"/>
<dbReference type="InterPro" id="IPR036736">
    <property type="entry name" value="ACP-like_sf"/>
</dbReference>
<dbReference type="SMART" id="SM00826">
    <property type="entry name" value="PKS_DH"/>
    <property type="match status" value="1"/>
</dbReference>
<dbReference type="Pfam" id="PF21089">
    <property type="entry name" value="PKS_DH_N"/>
    <property type="match status" value="1"/>
</dbReference>
<dbReference type="Pfam" id="PF02801">
    <property type="entry name" value="Ketoacyl-synt_C"/>
    <property type="match status" value="1"/>
</dbReference>
<dbReference type="PROSITE" id="PS00455">
    <property type="entry name" value="AMP_BINDING"/>
    <property type="match status" value="1"/>
</dbReference>
<accession>A0A179I2L6</accession>
<comment type="similarity">
    <text evidence="9">In the C-terminal section; belongs to the NRP synthetase family.</text>
</comment>
<dbReference type="CDD" id="cd19532">
    <property type="entry name" value="C_PKS-NRPS"/>
    <property type="match status" value="1"/>
</dbReference>
<dbReference type="GO" id="GO:0008168">
    <property type="term" value="F:methyltransferase activity"/>
    <property type="evidence" value="ECO:0007669"/>
    <property type="project" value="UniProtKB-KW"/>
</dbReference>
<keyword evidence="16" id="KW-1185">Reference proteome</keyword>
<dbReference type="InterPro" id="IPR014031">
    <property type="entry name" value="Ketoacyl_synth_C"/>
</dbReference>
<dbReference type="InterPro" id="IPR057326">
    <property type="entry name" value="KR_dom"/>
</dbReference>
<evidence type="ECO:0000256" key="5">
    <source>
        <dbReference type="ARBA" id="ARBA00022679"/>
    </source>
</evidence>
<dbReference type="InterPro" id="IPR001227">
    <property type="entry name" value="Ac_transferase_dom_sf"/>
</dbReference>
<dbReference type="SUPFAM" id="SSF53335">
    <property type="entry name" value="S-adenosyl-L-methionine-dependent methyltransferases"/>
    <property type="match status" value="1"/>
</dbReference>
<dbReference type="InterPro" id="IPR013120">
    <property type="entry name" value="FAR_NAD-bd"/>
</dbReference>
<dbReference type="Gene3D" id="3.40.366.10">
    <property type="entry name" value="Malonyl-Coenzyme A Acyl Carrier Protein, domain 2"/>
    <property type="match status" value="1"/>
</dbReference>
<dbReference type="Gene3D" id="3.30.559.10">
    <property type="entry name" value="Chloramphenicol acetyltransferase-like domain"/>
    <property type="match status" value="1"/>
</dbReference>
<keyword evidence="7" id="KW-0560">Oxidoreductase</keyword>
<dbReference type="GO" id="GO:0004312">
    <property type="term" value="F:fatty acid synthase activity"/>
    <property type="evidence" value="ECO:0007669"/>
    <property type="project" value="TreeGrafter"/>
</dbReference>
<dbReference type="InterPro" id="IPR020845">
    <property type="entry name" value="AMP-binding_CS"/>
</dbReference>
<dbReference type="InterPro" id="IPR000873">
    <property type="entry name" value="AMP-dep_synth/lig_dom"/>
</dbReference>
<evidence type="ECO:0000256" key="2">
    <source>
        <dbReference type="ARBA" id="ARBA00022553"/>
    </source>
</evidence>
<dbReference type="SUPFAM" id="SSF53901">
    <property type="entry name" value="Thiolase-like"/>
    <property type="match status" value="1"/>
</dbReference>
<name>A0A179I2L6_CORDF</name>
<evidence type="ECO:0000259" key="14">
    <source>
        <dbReference type="PROSITE" id="PS52019"/>
    </source>
</evidence>
<dbReference type="Pfam" id="PF08659">
    <property type="entry name" value="KR"/>
    <property type="match status" value="1"/>
</dbReference>
<dbReference type="InterPro" id="IPR009081">
    <property type="entry name" value="PP-bd_ACP"/>
</dbReference>
<dbReference type="Pfam" id="PF08242">
    <property type="entry name" value="Methyltransf_12"/>
    <property type="match status" value="1"/>
</dbReference>
<dbReference type="Pfam" id="PF00698">
    <property type="entry name" value="Acyl_transf_1"/>
    <property type="match status" value="1"/>
</dbReference>
<dbReference type="Gene3D" id="3.40.50.720">
    <property type="entry name" value="NAD(P)-binding Rossmann-like Domain"/>
    <property type="match status" value="2"/>
</dbReference>
<dbReference type="InterPro" id="IPR014043">
    <property type="entry name" value="Acyl_transferase_dom"/>
</dbReference>
<dbReference type="Pfam" id="PF14765">
    <property type="entry name" value="PS-DH"/>
    <property type="match status" value="1"/>
</dbReference>
<dbReference type="SUPFAM" id="SSF56801">
    <property type="entry name" value="Acetyl-CoA synthetase-like"/>
    <property type="match status" value="1"/>
</dbReference>
<feature type="active site" description="Proton acceptor; for dehydratase activity" evidence="10">
    <location>
        <position position="963"/>
    </location>
</feature>